<dbReference type="AlphaFoldDB" id="A0A820K4T4"/>
<comment type="caution">
    <text evidence="2">The sequence shown here is derived from an EMBL/GenBank/DDBJ whole genome shotgun (WGS) entry which is preliminary data.</text>
</comment>
<organism evidence="2 3">
    <name type="scientific">Adineta steineri</name>
    <dbReference type="NCBI Taxonomy" id="433720"/>
    <lineage>
        <taxon>Eukaryota</taxon>
        <taxon>Metazoa</taxon>
        <taxon>Spiralia</taxon>
        <taxon>Gnathifera</taxon>
        <taxon>Rotifera</taxon>
        <taxon>Eurotatoria</taxon>
        <taxon>Bdelloidea</taxon>
        <taxon>Adinetida</taxon>
        <taxon>Adinetidae</taxon>
        <taxon>Adineta</taxon>
    </lineage>
</organism>
<feature type="chain" id="PRO_5032681648" evidence="1">
    <location>
        <begin position="23"/>
        <end position="71"/>
    </location>
</feature>
<evidence type="ECO:0000313" key="3">
    <source>
        <dbReference type="Proteomes" id="UP000663844"/>
    </source>
</evidence>
<evidence type="ECO:0000313" key="2">
    <source>
        <dbReference type="EMBL" id="CAF4335966.1"/>
    </source>
</evidence>
<reference evidence="2" key="1">
    <citation type="submission" date="2021-02" db="EMBL/GenBank/DDBJ databases">
        <authorList>
            <person name="Nowell W R."/>
        </authorList>
    </citation>
    <scope>NUCLEOTIDE SEQUENCE</scope>
</reference>
<keyword evidence="1" id="KW-0732">Signal</keyword>
<dbReference type="Proteomes" id="UP000663844">
    <property type="component" value="Unassembled WGS sequence"/>
</dbReference>
<sequence>MQAFTKTILLIVVACYVSNTYAHSKTVQDTVVESATHLKDNVVEGATHLKDNVVDGVKVGAKVAADAAKTA</sequence>
<dbReference type="EMBL" id="CAJOAZ010019393">
    <property type="protein sequence ID" value="CAF4335966.1"/>
    <property type="molecule type" value="Genomic_DNA"/>
</dbReference>
<feature type="non-terminal residue" evidence="2">
    <location>
        <position position="71"/>
    </location>
</feature>
<evidence type="ECO:0000256" key="1">
    <source>
        <dbReference type="SAM" id="SignalP"/>
    </source>
</evidence>
<protein>
    <submittedName>
        <fullName evidence="2">Uncharacterized protein</fullName>
    </submittedName>
</protein>
<accession>A0A820K4T4</accession>
<gene>
    <name evidence="2" type="ORF">OXD698_LOCUS47959</name>
</gene>
<feature type="signal peptide" evidence="1">
    <location>
        <begin position="1"/>
        <end position="22"/>
    </location>
</feature>
<proteinExistence type="predicted"/>
<name>A0A820K4T4_9BILA</name>